<name>A0A8S1DD00_9INSE</name>
<dbReference type="AlphaFoldDB" id="A0A8S1DD00"/>
<comment type="caution">
    <text evidence="1">The sequence shown here is derived from an EMBL/GenBank/DDBJ whole genome shotgun (WGS) entry which is preliminary data.</text>
</comment>
<evidence type="ECO:0000313" key="1">
    <source>
        <dbReference type="EMBL" id="CAB3379086.1"/>
    </source>
</evidence>
<organism evidence="1 2">
    <name type="scientific">Cloeon dipterum</name>
    <dbReference type="NCBI Taxonomy" id="197152"/>
    <lineage>
        <taxon>Eukaryota</taxon>
        <taxon>Metazoa</taxon>
        <taxon>Ecdysozoa</taxon>
        <taxon>Arthropoda</taxon>
        <taxon>Hexapoda</taxon>
        <taxon>Insecta</taxon>
        <taxon>Pterygota</taxon>
        <taxon>Palaeoptera</taxon>
        <taxon>Ephemeroptera</taxon>
        <taxon>Pisciforma</taxon>
        <taxon>Baetidae</taxon>
        <taxon>Cloeon</taxon>
    </lineage>
</organism>
<dbReference type="Proteomes" id="UP000494165">
    <property type="component" value="Unassembled WGS sequence"/>
</dbReference>
<dbReference type="EMBL" id="CADEPI010000178">
    <property type="protein sequence ID" value="CAB3379086.1"/>
    <property type="molecule type" value="Genomic_DNA"/>
</dbReference>
<accession>A0A8S1DD00</accession>
<proteinExistence type="predicted"/>
<sequence>MSLQAEKLQLNSNMAEKSTTMQHGRTMFEENIIKTGMKCGIPPRRICEVHHLNRLTEKVRTEFLLKLLKTKSLVAIREEEEELKQYLFPATVVFLLTPKLKVIDLTGFFSYCLRENTFNYFGEVICSIAILAPNIEEIHVFGDGRANRIIEVFVRDETTQPILSSLIRLQQLRVLQIEIFTFCLDDLMLLCTNVPSLQFLNVNLYLNSLPNVVEIHKALSNLRVFLYSPVVLACTDFTQTNVQFKKLILENLPNLQIFNCFVQSFTTNYVIQPTYSVRDPRYSGFYKLQHLNLNHGLKWTLPMNFLFPSITHLALDWWDCEHAFHMTKDPLTILRQLSSIQGLELKHFPRDLCCDLLHACSQNLLELHVEQVVNLKFKDVLSVCTKIEKLAYYCTPQEETINFFASLKEIKINLDTISKVNILSAPFLEKVTIFDWTLCEKNSLNWLLTNIEFEMIFKQLHTLVYNMDWKNLKDLDKRHFGTVCEIIKLADRKLPKLAAVQFSLNYYCDYLWLANSLIEERVAVEDIRRIGPLFNTLRNKDQVKWVVDHDLITILTKFYCYSVISDVRTTLIERKMAKTENKVSNWTATLQECSPIFVDQVERIARKLGFSTDFEFEDLSSEQREHFLNQLLKTKCAFFVRDEELELKGFLLPAVTENLFNADLKVLDLTGLLSFCKRSSQGNYLHFKHVIIEVISSVCQNLEELFLFDMFSMNHSRHLKMVMEPELMGSLERFPHLRMIQMESFTFEINPLLKLCAALPTLDYLQINLHIERNQLPTATYLRECLSNLKVFLFYTFYRKWDRLAFRRLCTENLPQLQILWRFVGDFTTNFNIIDTTSPRTSNMRHLNVINGFELTCDMHEKFPFVTHLAIDWAECKTAYEHDKNALKNFPNLTSLEIFYFPPDVCFEILEHYKESLIELETAGAENLNFKQILTCCQKLEKISFQSYDFSVWQQLDSFANLKEIKLDLSDTIFTNILSAPDLKNVTIFENGYYVVGESDLENLTYLIAKRKILQKLETLVIHLKWHSIEDVRVSNFKNIAELIKFAAFFLPKLSVIKLTLNKYCSYLLLMNCLKDVKVTIEDIKSLGPLFETAEAKEDFSFLIDDLLIAILNDRVI</sequence>
<evidence type="ECO:0000313" key="2">
    <source>
        <dbReference type="Proteomes" id="UP000494165"/>
    </source>
</evidence>
<reference evidence="1 2" key="1">
    <citation type="submission" date="2020-04" db="EMBL/GenBank/DDBJ databases">
        <authorList>
            <person name="Alioto T."/>
            <person name="Alioto T."/>
            <person name="Gomez Garrido J."/>
        </authorList>
    </citation>
    <scope>NUCLEOTIDE SEQUENCE [LARGE SCALE GENOMIC DNA]</scope>
</reference>
<keyword evidence="2" id="KW-1185">Reference proteome</keyword>
<gene>
    <name evidence="1" type="ORF">CLODIP_2_CD09441</name>
</gene>
<dbReference type="SUPFAM" id="SSF52047">
    <property type="entry name" value="RNI-like"/>
    <property type="match status" value="1"/>
</dbReference>
<protein>
    <submittedName>
        <fullName evidence="1">Uncharacterized protein</fullName>
    </submittedName>
</protein>